<organism evidence="10 11">
    <name type="scientific">Clonostachys byssicola</name>
    <dbReference type="NCBI Taxonomy" id="160290"/>
    <lineage>
        <taxon>Eukaryota</taxon>
        <taxon>Fungi</taxon>
        <taxon>Dikarya</taxon>
        <taxon>Ascomycota</taxon>
        <taxon>Pezizomycotina</taxon>
        <taxon>Sordariomycetes</taxon>
        <taxon>Hypocreomycetidae</taxon>
        <taxon>Hypocreales</taxon>
        <taxon>Bionectriaceae</taxon>
        <taxon>Clonostachys</taxon>
    </lineage>
</organism>
<evidence type="ECO:0000259" key="8">
    <source>
        <dbReference type="Pfam" id="PF00082"/>
    </source>
</evidence>
<dbReference type="Proteomes" id="UP000754883">
    <property type="component" value="Unassembled WGS sequence"/>
</dbReference>
<dbReference type="CDD" id="cd04077">
    <property type="entry name" value="Peptidases_S8_PCSK9_ProteinaseK_like"/>
    <property type="match status" value="1"/>
</dbReference>
<reference evidence="11" key="1">
    <citation type="submission" date="2019-06" db="EMBL/GenBank/DDBJ databases">
        <authorList>
            <person name="Broberg M."/>
        </authorList>
    </citation>
    <scope>NUCLEOTIDE SEQUENCE [LARGE SCALE GENOMIC DNA]</scope>
</reference>
<evidence type="ECO:0000313" key="11">
    <source>
        <dbReference type="Proteomes" id="UP000754883"/>
    </source>
</evidence>
<keyword evidence="5 6" id="KW-0720">Serine protease</keyword>
<reference evidence="10 11" key="2">
    <citation type="submission" date="2021-10" db="EMBL/GenBank/DDBJ databases">
        <authorList>
            <person name="Piombo E."/>
        </authorList>
    </citation>
    <scope>NUCLEOTIDE SEQUENCE [LARGE SCALE GENOMIC DNA]</scope>
</reference>
<dbReference type="InterPro" id="IPR037045">
    <property type="entry name" value="S8pro/Inhibitor_I9_sf"/>
</dbReference>
<comment type="similarity">
    <text evidence="1 6">Belongs to the peptidase S8 family.</text>
</comment>
<evidence type="ECO:0000256" key="4">
    <source>
        <dbReference type="ARBA" id="ARBA00022801"/>
    </source>
</evidence>
<evidence type="ECO:0000313" key="10">
    <source>
        <dbReference type="EMBL" id="CAG9973343.1"/>
    </source>
</evidence>
<dbReference type="SUPFAM" id="SSF52743">
    <property type="entry name" value="Subtilisin-like"/>
    <property type="match status" value="1"/>
</dbReference>
<feature type="active site" description="Charge relay system" evidence="6">
    <location>
        <position position="148"/>
    </location>
</feature>
<dbReference type="PANTHER" id="PTHR43806:SF58">
    <property type="entry name" value="ALKALINE PROTEASE 1-RELATED"/>
    <property type="match status" value="1"/>
</dbReference>
<keyword evidence="4 6" id="KW-0378">Hydrolase</keyword>
<dbReference type="GO" id="GO:0004252">
    <property type="term" value="F:serine-type endopeptidase activity"/>
    <property type="evidence" value="ECO:0007669"/>
    <property type="project" value="UniProtKB-UniRule"/>
</dbReference>
<evidence type="ECO:0000256" key="3">
    <source>
        <dbReference type="ARBA" id="ARBA00022729"/>
    </source>
</evidence>
<dbReference type="InterPro" id="IPR000209">
    <property type="entry name" value="Peptidase_S8/S53_dom"/>
</dbReference>
<proteinExistence type="inferred from homology"/>
<dbReference type="Pfam" id="PF05922">
    <property type="entry name" value="Inhibitor_I9"/>
    <property type="match status" value="1"/>
</dbReference>
<dbReference type="GO" id="GO:0005576">
    <property type="term" value="C:extracellular region"/>
    <property type="evidence" value="ECO:0007669"/>
    <property type="project" value="UniProtKB-ARBA"/>
</dbReference>
<dbReference type="InterPro" id="IPR050131">
    <property type="entry name" value="Peptidase_S8_subtilisin-like"/>
</dbReference>
<evidence type="ECO:0000256" key="7">
    <source>
        <dbReference type="SAM" id="SignalP"/>
    </source>
</evidence>
<evidence type="ECO:0000256" key="1">
    <source>
        <dbReference type="ARBA" id="ARBA00011073"/>
    </source>
</evidence>
<dbReference type="InterPro" id="IPR022398">
    <property type="entry name" value="Peptidase_S8_His-AS"/>
</dbReference>
<name>A0A9N9XWK5_9HYPO</name>
<dbReference type="PROSITE" id="PS51892">
    <property type="entry name" value="SUBTILASE"/>
    <property type="match status" value="1"/>
</dbReference>
<evidence type="ECO:0000256" key="6">
    <source>
        <dbReference type="PROSITE-ProRule" id="PRU01240"/>
    </source>
</evidence>
<evidence type="ECO:0000259" key="9">
    <source>
        <dbReference type="Pfam" id="PF05922"/>
    </source>
</evidence>
<feature type="signal peptide" evidence="7">
    <location>
        <begin position="1"/>
        <end position="19"/>
    </location>
</feature>
<feature type="active site" description="Charge relay system" evidence="6">
    <location>
        <position position="178"/>
    </location>
</feature>
<feature type="chain" id="PRO_5040227937" evidence="7">
    <location>
        <begin position="20"/>
        <end position="412"/>
    </location>
</feature>
<dbReference type="PRINTS" id="PR00723">
    <property type="entry name" value="SUBTILISIN"/>
</dbReference>
<feature type="domain" description="Inhibitor I9" evidence="9">
    <location>
        <begin position="41"/>
        <end position="106"/>
    </location>
</feature>
<dbReference type="PANTHER" id="PTHR43806">
    <property type="entry name" value="PEPTIDASE S8"/>
    <property type="match status" value="1"/>
</dbReference>
<keyword evidence="2 6" id="KW-0645">Protease</keyword>
<dbReference type="Pfam" id="PF00082">
    <property type="entry name" value="Peptidase_S8"/>
    <property type="match status" value="1"/>
</dbReference>
<keyword evidence="3 7" id="KW-0732">Signal</keyword>
<dbReference type="Gene3D" id="3.30.70.80">
    <property type="entry name" value="Peptidase S8 propeptide/proteinase inhibitor I9"/>
    <property type="match status" value="1"/>
</dbReference>
<evidence type="ECO:0000256" key="2">
    <source>
        <dbReference type="ARBA" id="ARBA00022670"/>
    </source>
</evidence>
<dbReference type="PROSITE" id="PS00137">
    <property type="entry name" value="SUBTILASE_HIS"/>
    <property type="match status" value="1"/>
</dbReference>
<dbReference type="OrthoDB" id="206201at2759"/>
<dbReference type="InterPro" id="IPR010259">
    <property type="entry name" value="S8pro/Inhibitor_I9"/>
</dbReference>
<feature type="domain" description="Peptidase S8/S53" evidence="8">
    <location>
        <begin position="146"/>
        <end position="384"/>
    </location>
</feature>
<feature type="active site" description="Charge relay system" evidence="6">
    <location>
        <position position="355"/>
    </location>
</feature>
<dbReference type="InterPro" id="IPR034193">
    <property type="entry name" value="PCSK9_ProteinaseK-like"/>
</dbReference>
<dbReference type="EMBL" id="CABFNO020001244">
    <property type="protein sequence ID" value="CAG9973343.1"/>
    <property type="molecule type" value="Genomic_DNA"/>
</dbReference>
<protein>
    <submittedName>
        <fullName evidence="10">Uncharacterized protein</fullName>
    </submittedName>
</protein>
<comment type="caution">
    <text evidence="10">The sequence shown here is derived from an EMBL/GenBank/DDBJ whole genome shotgun (WGS) entry which is preliminary data.</text>
</comment>
<dbReference type="InterPro" id="IPR036852">
    <property type="entry name" value="Peptidase_S8/S53_dom_sf"/>
</dbReference>
<dbReference type="InterPro" id="IPR023827">
    <property type="entry name" value="Peptidase_S8_Asp-AS"/>
</dbReference>
<keyword evidence="11" id="KW-1185">Reference proteome</keyword>
<gene>
    <name evidence="10" type="ORF">CBYS24578_00016392</name>
</gene>
<accession>A0A9N9XWK5</accession>
<dbReference type="SUPFAM" id="SSF54897">
    <property type="entry name" value="Protease propeptides/inhibitors"/>
    <property type="match status" value="1"/>
</dbReference>
<dbReference type="AlphaFoldDB" id="A0A9N9XWK5"/>
<dbReference type="GO" id="GO:0006508">
    <property type="term" value="P:proteolysis"/>
    <property type="evidence" value="ECO:0007669"/>
    <property type="project" value="UniProtKB-KW"/>
</dbReference>
<evidence type="ECO:0000256" key="5">
    <source>
        <dbReference type="ARBA" id="ARBA00022825"/>
    </source>
</evidence>
<dbReference type="Gene3D" id="3.40.50.200">
    <property type="entry name" value="Peptidase S8/S53 domain"/>
    <property type="match status" value="1"/>
</dbReference>
<dbReference type="PROSITE" id="PS00136">
    <property type="entry name" value="SUBTILASE_ASP"/>
    <property type="match status" value="1"/>
</dbReference>
<sequence length="412" mass="42557">MKRPSTLLATLLPLTLGTAFPRTELAPLFTHQDSDLAGFDKYIVKFKDGTARGAVEETLETLDQVAERIYLEGFKGFAGTLDAAALENWRAHPDVEYIEQDSIVRATAYVEQPGSPWGLARISSRLNGAGKYVYDESAGAGTCSYVVDTGIEATHPDFDGRAIQVVSFAGDNTDGNGHGTAVAGVIGGTTYGVAKKTTLLAIKVFDASGSGTTSQVLSGISYVTQDAAARSCPRGVFVNLSIGGSYSATLNAAVAALVTEGKFVAVAAGSSGTNAGNFSPGSEESACTASASTSLDARSSSANYGAVVDIFAPGQSILTTWLNGGTVSNSSSLRWLLLIGLLTHKTEKTTLSGSSFSSAHICGLAAYLSALEETPNPATLCTRIRELATSNILTGVPPGTDNLLAFNGNPQG</sequence>
<dbReference type="InterPro" id="IPR015500">
    <property type="entry name" value="Peptidase_S8_subtilisin-rel"/>
</dbReference>